<dbReference type="EnsemblMetazoa" id="ACUA021390-RA">
    <property type="protein sequence ID" value="ACUA021390-PA"/>
    <property type="gene ID" value="ACUA021390"/>
</dbReference>
<name>A0A182MLW0_9DIPT</name>
<dbReference type="Proteomes" id="UP000075883">
    <property type="component" value="Unassembled WGS sequence"/>
</dbReference>
<protein>
    <submittedName>
        <fullName evidence="1">Uncharacterized protein</fullName>
    </submittedName>
</protein>
<evidence type="ECO:0000313" key="2">
    <source>
        <dbReference type="Proteomes" id="UP000075883"/>
    </source>
</evidence>
<reference evidence="2" key="1">
    <citation type="submission" date="2013-09" db="EMBL/GenBank/DDBJ databases">
        <title>The Genome Sequence of Anopheles culicifacies species A.</title>
        <authorList>
            <consortium name="The Broad Institute Genomics Platform"/>
            <person name="Neafsey D.E."/>
            <person name="Besansky N."/>
            <person name="Howell P."/>
            <person name="Walton C."/>
            <person name="Young S.K."/>
            <person name="Zeng Q."/>
            <person name="Gargeya S."/>
            <person name="Fitzgerald M."/>
            <person name="Haas B."/>
            <person name="Abouelleil A."/>
            <person name="Allen A.W."/>
            <person name="Alvarado L."/>
            <person name="Arachchi H.M."/>
            <person name="Berlin A.M."/>
            <person name="Chapman S.B."/>
            <person name="Gainer-Dewar J."/>
            <person name="Goldberg J."/>
            <person name="Griggs A."/>
            <person name="Gujja S."/>
            <person name="Hansen M."/>
            <person name="Howarth C."/>
            <person name="Imamovic A."/>
            <person name="Ireland A."/>
            <person name="Larimer J."/>
            <person name="McCowan C."/>
            <person name="Murphy C."/>
            <person name="Pearson M."/>
            <person name="Poon T.W."/>
            <person name="Priest M."/>
            <person name="Roberts A."/>
            <person name="Saif S."/>
            <person name="Shea T."/>
            <person name="Sisk P."/>
            <person name="Sykes S."/>
            <person name="Wortman J."/>
            <person name="Nusbaum C."/>
            <person name="Birren B."/>
        </authorList>
    </citation>
    <scope>NUCLEOTIDE SEQUENCE [LARGE SCALE GENOMIC DNA]</scope>
    <source>
        <strain evidence="2">A-37</strain>
    </source>
</reference>
<evidence type="ECO:0000313" key="1">
    <source>
        <dbReference type="EnsemblMetazoa" id="ACUA021390-PA"/>
    </source>
</evidence>
<sequence length="223" mass="24932">MALAVTVRRLELILAIILVVGGISFIRSEFAIETCLLTTDKTPFNNAKRPALIYIDSAQITSFASVSDVTKNLSLIRAMHSATANELRVTIFCLNFTIVNELTKTFASNNPHLFLTDALVPGRCVPTGKYNLFFAIQYEQHPSLLYITAKVHREDSVVRDVILVLFNWHELSVTEVHAEHDPININAPKGLRQTNCSFRISFSYLIKPLKSHGTTNHSSFNTA</sequence>
<dbReference type="AlphaFoldDB" id="A0A182MLW0"/>
<dbReference type="EMBL" id="AXCM01007029">
    <property type="status" value="NOT_ANNOTATED_CDS"/>
    <property type="molecule type" value="Genomic_DNA"/>
</dbReference>
<dbReference type="VEuPathDB" id="VectorBase:ACUA021390"/>
<keyword evidence="2" id="KW-1185">Reference proteome</keyword>
<dbReference type="EMBL" id="AXCM01007030">
    <property type="status" value="NOT_ANNOTATED_CDS"/>
    <property type="molecule type" value="Genomic_DNA"/>
</dbReference>
<proteinExistence type="predicted"/>
<accession>A0A182MLW0</accession>
<reference evidence="1" key="2">
    <citation type="submission" date="2020-05" db="UniProtKB">
        <authorList>
            <consortium name="EnsemblMetazoa"/>
        </authorList>
    </citation>
    <scope>IDENTIFICATION</scope>
    <source>
        <strain evidence="1">A-37</strain>
    </source>
</reference>
<organism evidence="1 2">
    <name type="scientific">Anopheles culicifacies</name>
    <dbReference type="NCBI Taxonomy" id="139723"/>
    <lineage>
        <taxon>Eukaryota</taxon>
        <taxon>Metazoa</taxon>
        <taxon>Ecdysozoa</taxon>
        <taxon>Arthropoda</taxon>
        <taxon>Hexapoda</taxon>
        <taxon>Insecta</taxon>
        <taxon>Pterygota</taxon>
        <taxon>Neoptera</taxon>
        <taxon>Endopterygota</taxon>
        <taxon>Diptera</taxon>
        <taxon>Nematocera</taxon>
        <taxon>Culicoidea</taxon>
        <taxon>Culicidae</taxon>
        <taxon>Anophelinae</taxon>
        <taxon>Anopheles</taxon>
        <taxon>culicifacies species complex</taxon>
    </lineage>
</organism>